<accession>A0A0E9S521</accession>
<proteinExistence type="predicted"/>
<organism evidence="1">
    <name type="scientific">Anguilla anguilla</name>
    <name type="common">European freshwater eel</name>
    <name type="synonym">Muraena anguilla</name>
    <dbReference type="NCBI Taxonomy" id="7936"/>
    <lineage>
        <taxon>Eukaryota</taxon>
        <taxon>Metazoa</taxon>
        <taxon>Chordata</taxon>
        <taxon>Craniata</taxon>
        <taxon>Vertebrata</taxon>
        <taxon>Euteleostomi</taxon>
        <taxon>Actinopterygii</taxon>
        <taxon>Neopterygii</taxon>
        <taxon>Teleostei</taxon>
        <taxon>Anguilliformes</taxon>
        <taxon>Anguillidae</taxon>
        <taxon>Anguilla</taxon>
    </lineage>
</organism>
<reference evidence="1" key="2">
    <citation type="journal article" date="2015" name="Fish Shellfish Immunol.">
        <title>Early steps in the European eel (Anguilla anguilla)-Vibrio vulnificus interaction in the gills: Role of the RtxA13 toxin.</title>
        <authorList>
            <person name="Callol A."/>
            <person name="Pajuelo D."/>
            <person name="Ebbesson L."/>
            <person name="Teles M."/>
            <person name="MacKenzie S."/>
            <person name="Amaro C."/>
        </authorList>
    </citation>
    <scope>NUCLEOTIDE SEQUENCE</scope>
</reference>
<dbReference type="AlphaFoldDB" id="A0A0E9S521"/>
<sequence length="35" mass="3984">MGEKFSHNPSGCFLKLLNWSSLHVVKCQPPLRLLC</sequence>
<dbReference type="EMBL" id="GBXM01072206">
    <property type="protein sequence ID" value="JAH36371.1"/>
    <property type="molecule type" value="Transcribed_RNA"/>
</dbReference>
<name>A0A0E9S521_ANGAN</name>
<evidence type="ECO:0000313" key="1">
    <source>
        <dbReference type="EMBL" id="JAH36371.1"/>
    </source>
</evidence>
<protein>
    <submittedName>
        <fullName evidence="1">Uncharacterized protein</fullName>
    </submittedName>
</protein>
<reference evidence="1" key="1">
    <citation type="submission" date="2014-11" db="EMBL/GenBank/DDBJ databases">
        <authorList>
            <person name="Amaro Gonzalez C."/>
        </authorList>
    </citation>
    <scope>NUCLEOTIDE SEQUENCE</scope>
</reference>